<evidence type="ECO:0000313" key="2">
    <source>
        <dbReference type="Proteomes" id="UP001515100"/>
    </source>
</evidence>
<reference evidence="1" key="1">
    <citation type="submission" date="2019-09" db="EMBL/GenBank/DDBJ databases">
        <authorList>
            <person name="Li J."/>
        </authorList>
    </citation>
    <scope>NUCLEOTIDE SEQUENCE [LARGE SCALE GENOMIC DNA]</scope>
    <source>
        <strain evidence="1">NRBC 14897</strain>
    </source>
</reference>
<dbReference type="RefSeq" id="WP_129179460.1">
    <property type="nucleotide sequence ID" value="NZ_SDPP02000001.1"/>
</dbReference>
<sequence>MRAGLDLVEELLLGGPQAEQWQSQHGQGLQTEVVLAQRVADDRRGPGVVDAVDLEHQPVSLPHDVEVVPAVRALPNDLAVGLWQAAATADACDVELSEGLGTAHQVEHDPLEEATALVPADVEQRHRDLLGRGQPLLDRHGQEQRRLPV</sequence>
<keyword evidence="2" id="KW-1185">Reference proteome</keyword>
<protein>
    <submittedName>
        <fullName evidence="1">Uncharacterized protein</fullName>
    </submittedName>
</protein>
<gene>
    <name evidence="1" type="ORF">ESP62_000315</name>
</gene>
<dbReference type="EMBL" id="SDPP02000001">
    <property type="protein sequence ID" value="KAA1379701.1"/>
    <property type="molecule type" value="Genomic_DNA"/>
</dbReference>
<name>A0A641ARK7_9ACTN</name>
<organism evidence="1 2">
    <name type="scientific">Aeromicrobium fastidiosum</name>
    <dbReference type="NCBI Taxonomy" id="52699"/>
    <lineage>
        <taxon>Bacteria</taxon>
        <taxon>Bacillati</taxon>
        <taxon>Actinomycetota</taxon>
        <taxon>Actinomycetes</taxon>
        <taxon>Propionibacteriales</taxon>
        <taxon>Nocardioidaceae</taxon>
        <taxon>Aeromicrobium</taxon>
    </lineage>
</organism>
<dbReference type="Proteomes" id="UP001515100">
    <property type="component" value="Unassembled WGS sequence"/>
</dbReference>
<comment type="caution">
    <text evidence="1">The sequence shown here is derived from an EMBL/GenBank/DDBJ whole genome shotgun (WGS) entry which is preliminary data.</text>
</comment>
<accession>A0A641ARK7</accession>
<evidence type="ECO:0000313" key="1">
    <source>
        <dbReference type="EMBL" id="KAA1379701.1"/>
    </source>
</evidence>
<proteinExistence type="predicted"/>
<dbReference type="AlphaFoldDB" id="A0A641ARK7"/>